<protein>
    <submittedName>
        <fullName evidence="2">Uncharacterized protein</fullName>
    </submittedName>
</protein>
<feature type="transmembrane region" description="Helical" evidence="1">
    <location>
        <begin position="37"/>
        <end position="58"/>
    </location>
</feature>
<dbReference type="AlphaFoldDB" id="A0A0R0AER4"/>
<sequence length="97" mass="9909">MTAVNVFAPLIIAATGIPALCFAVWSGRPGTAHARGIGLRWALIALCLFVGGIGLHLAGDQQTIAYGVIVALVIAVNALGISLVMHLRRGGDGAPRP</sequence>
<keyword evidence="1" id="KW-0812">Transmembrane</keyword>
<evidence type="ECO:0000256" key="1">
    <source>
        <dbReference type="SAM" id="Phobius"/>
    </source>
</evidence>
<keyword evidence="1" id="KW-1133">Transmembrane helix</keyword>
<accession>A0A0R0AER4</accession>
<name>A0A0R0AER4_9GAMM</name>
<keyword evidence="3" id="KW-1185">Reference proteome</keyword>
<comment type="caution">
    <text evidence="2">The sequence shown here is derived from an EMBL/GenBank/DDBJ whole genome shotgun (WGS) entry which is preliminary data.</text>
</comment>
<organism evidence="2 3">
    <name type="scientific">Stenotrophomonas pictorum JCM 9942</name>
    <dbReference type="NCBI Taxonomy" id="1236960"/>
    <lineage>
        <taxon>Bacteria</taxon>
        <taxon>Pseudomonadati</taxon>
        <taxon>Pseudomonadota</taxon>
        <taxon>Gammaproteobacteria</taxon>
        <taxon>Lysobacterales</taxon>
        <taxon>Lysobacteraceae</taxon>
        <taxon>Stenotrophomonas</taxon>
    </lineage>
</organism>
<reference evidence="2 3" key="1">
    <citation type="submission" date="2015-10" db="EMBL/GenBank/DDBJ databases">
        <title>Genome sequencing and analysis of members of genus Stenotrophomonas.</title>
        <authorList>
            <person name="Patil P.P."/>
            <person name="Midha S."/>
            <person name="Patil P.B."/>
        </authorList>
    </citation>
    <scope>NUCLEOTIDE SEQUENCE [LARGE SCALE GENOMIC DNA]</scope>
    <source>
        <strain evidence="2 3">JCM 9942</strain>
    </source>
</reference>
<evidence type="ECO:0000313" key="2">
    <source>
        <dbReference type="EMBL" id="KRG39959.1"/>
    </source>
</evidence>
<feature type="transmembrane region" description="Helical" evidence="1">
    <location>
        <begin position="6"/>
        <end position="25"/>
    </location>
</feature>
<gene>
    <name evidence="2" type="ORF">ARC78_13460</name>
</gene>
<proteinExistence type="predicted"/>
<dbReference type="Proteomes" id="UP000050836">
    <property type="component" value="Unassembled WGS sequence"/>
</dbReference>
<keyword evidence="1" id="KW-0472">Membrane</keyword>
<feature type="transmembrane region" description="Helical" evidence="1">
    <location>
        <begin position="64"/>
        <end position="87"/>
    </location>
</feature>
<dbReference type="EMBL" id="LLXS01000039">
    <property type="protein sequence ID" value="KRG39959.1"/>
    <property type="molecule type" value="Genomic_DNA"/>
</dbReference>
<evidence type="ECO:0000313" key="3">
    <source>
        <dbReference type="Proteomes" id="UP000050836"/>
    </source>
</evidence>